<comment type="caution">
    <text evidence="1">The sequence shown here is derived from an EMBL/GenBank/DDBJ whole genome shotgun (WGS) entry which is preliminary data.</text>
</comment>
<reference evidence="1 2" key="1">
    <citation type="submission" date="2019-01" db="EMBL/GenBank/DDBJ databases">
        <title>Mucilaginibacter antarcticum sp. nov., isolated from antarctic soil.</title>
        <authorList>
            <person name="Yan Y.-Q."/>
            <person name="Du Z.-J."/>
        </authorList>
    </citation>
    <scope>NUCLEOTIDE SEQUENCE [LARGE SCALE GENOMIC DNA]</scope>
    <source>
        <strain evidence="1 2">F01003</strain>
    </source>
</reference>
<dbReference type="OrthoDB" id="1113095at2"/>
<keyword evidence="2" id="KW-1185">Reference proteome</keyword>
<organism evidence="1 2">
    <name type="scientific">Mucilaginibacter gilvus</name>
    <dbReference type="NCBI Taxonomy" id="2305909"/>
    <lineage>
        <taxon>Bacteria</taxon>
        <taxon>Pseudomonadati</taxon>
        <taxon>Bacteroidota</taxon>
        <taxon>Sphingobacteriia</taxon>
        <taxon>Sphingobacteriales</taxon>
        <taxon>Sphingobacteriaceae</taxon>
        <taxon>Mucilaginibacter</taxon>
    </lineage>
</organism>
<evidence type="ECO:0000313" key="1">
    <source>
        <dbReference type="EMBL" id="RWY50222.1"/>
    </source>
</evidence>
<proteinExistence type="predicted"/>
<evidence type="ECO:0000313" key="2">
    <source>
        <dbReference type="Proteomes" id="UP000286701"/>
    </source>
</evidence>
<accession>A0A444MLR9</accession>
<dbReference type="AlphaFoldDB" id="A0A444MLR9"/>
<gene>
    <name evidence="1" type="ORF">EPL05_15855</name>
</gene>
<protein>
    <submittedName>
        <fullName evidence="1">Uncharacterized protein</fullName>
    </submittedName>
</protein>
<sequence length="336" mass="37504">MKKSFALILFTFITCIFCQSCHLGGNRTWANDHIDESVRTEIHALNKKLFQAFMAKDAASGKQLMSPALLAQTGAKIDTIISAVGESFQAADYDVIDEYYTKNTTTGINVVLPSNKGNNNDYTLTYTALNKEMYASLLAPKDLSVNCMILAIYGKYDDGWKINILHVGEYTILGKAAPDYYAEALKLYDKGSIIDAANTMFMAAELRAPGDKYLTYKVETQMQAFYNKMLDEANTKYKFPVSLTRVKTAPKVFAISPQFLGEDQYKGVYPIIKYQSAINLADTVALKVENNAIQKVIGDTFKGIDEDKAYVVYQAFNQIPDGKTPAKHYGFIEKLK</sequence>
<dbReference type="EMBL" id="SBIW01000007">
    <property type="protein sequence ID" value="RWY50222.1"/>
    <property type="molecule type" value="Genomic_DNA"/>
</dbReference>
<dbReference type="Proteomes" id="UP000286701">
    <property type="component" value="Unassembled WGS sequence"/>
</dbReference>
<dbReference type="RefSeq" id="WP_128534953.1">
    <property type="nucleotide sequence ID" value="NZ_SBIW01000007.1"/>
</dbReference>
<name>A0A444MLR9_9SPHI</name>